<dbReference type="Proteomes" id="UP000255367">
    <property type="component" value="Unassembled WGS sequence"/>
</dbReference>
<keyword evidence="10" id="KW-1185">Reference proteome</keyword>
<feature type="transmembrane region" description="Helical" evidence="7">
    <location>
        <begin position="145"/>
        <end position="168"/>
    </location>
</feature>
<reference evidence="9 10" key="1">
    <citation type="submission" date="2018-06" db="EMBL/GenBank/DDBJ databases">
        <authorList>
            <consortium name="Pathogen Informatics"/>
            <person name="Doyle S."/>
        </authorList>
    </citation>
    <scope>NUCLEOTIDE SEQUENCE [LARGE SCALE GENOMIC DNA]</scope>
    <source>
        <strain evidence="9 10">NCTC12020</strain>
    </source>
</reference>
<dbReference type="GO" id="GO:0005886">
    <property type="term" value="C:plasma membrane"/>
    <property type="evidence" value="ECO:0007669"/>
    <property type="project" value="UniProtKB-SubCell"/>
</dbReference>
<dbReference type="RefSeq" id="WP_245935700.1">
    <property type="nucleotide sequence ID" value="NZ_UHIO01000001.1"/>
</dbReference>
<comment type="pathway">
    <text evidence="2">Cell wall biogenesis; lipoteichoic acid biosynthesis.</text>
</comment>
<feature type="transmembrane region" description="Helical" evidence="7">
    <location>
        <begin position="93"/>
        <end position="115"/>
    </location>
</feature>
<dbReference type="PANTHER" id="PTHR47371:SF3">
    <property type="entry name" value="PHOSPHOGLYCEROL TRANSFERASE I"/>
    <property type="match status" value="1"/>
</dbReference>
<keyword evidence="5 7" id="KW-1133">Transmembrane helix</keyword>
<accession>A0A380NNJ7</accession>
<comment type="subcellular location">
    <subcellularLocation>
        <location evidence="1">Cell membrane</location>
        <topology evidence="1">Multi-pass membrane protein</topology>
    </subcellularLocation>
</comment>
<feature type="transmembrane region" description="Helical" evidence="7">
    <location>
        <begin position="189"/>
        <end position="209"/>
    </location>
</feature>
<evidence type="ECO:0000313" key="9">
    <source>
        <dbReference type="EMBL" id="SUP43896.1"/>
    </source>
</evidence>
<evidence type="ECO:0000256" key="4">
    <source>
        <dbReference type="ARBA" id="ARBA00022692"/>
    </source>
</evidence>
<evidence type="ECO:0000256" key="3">
    <source>
        <dbReference type="ARBA" id="ARBA00022475"/>
    </source>
</evidence>
<dbReference type="Gene3D" id="3.40.720.10">
    <property type="entry name" value="Alkaline Phosphatase, subunit A"/>
    <property type="match status" value="1"/>
</dbReference>
<protein>
    <submittedName>
        <fullName evidence="9">Phosphoglycerol transferase and related proteins, alkaline phosphatase superfamily</fullName>
    </submittedName>
</protein>
<dbReference type="PANTHER" id="PTHR47371">
    <property type="entry name" value="LIPOTEICHOIC ACID SYNTHASE"/>
    <property type="match status" value="1"/>
</dbReference>
<dbReference type="SUPFAM" id="SSF53649">
    <property type="entry name" value="Alkaline phosphatase-like"/>
    <property type="match status" value="1"/>
</dbReference>
<feature type="domain" description="Sulfatase N-terminal" evidence="8">
    <location>
        <begin position="300"/>
        <end position="597"/>
    </location>
</feature>
<dbReference type="InterPro" id="IPR000917">
    <property type="entry name" value="Sulfatase_N"/>
</dbReference>
<evidence type="ECO:0000313" key="10">
    <source>
        <dbReference type="Proteomes" id="UP000255367"/>
    </source>
</evidence>
<evidence type="ECO:0000259" key="8">
    <source>
        <dbReference type="Pfam" id="PF00884"/>
    </source>
</evidence>
<dbReference type="GO" id="GO:0016740">
    <property type="term" value="F:transferase activity"/>
    <property type="evidence" value="ECO:0007669"/>
    <property type="project" value="UniProtKB-KW"/>
</dbReference>
<gene>
    <name evidence="9" type="ORF">NCTC12020_01401</name>
</gene>
<keyword evidence="9" id="KW-0808">Transferase</keyword>
<feature type="transmembrane region" description="Helical" evidence="7">
    <location>
        <begin position="59"/>
        <end position="81"/>
    </location>
</feature>
<organism evidence="9 10">
    <name type="scientific">Veillonella criceti</name>
    <dbReference type="NCBI Taxonomy" id="103891"/>
    <lineage>
        <taxon>Bacteria</taxon>
        <taxon>Bacillati</taxon>
        <taxon>Bacillota</taxon>
        <taxon>Negativicutes</taxon>
        <taxon>Veillonellales</taxon>
        <taxon>Veillonellaceae</taxon>
        <taxon>Veillonella</taxon>
    </lineage>
</organism>
<feature type="transmembrane region" description="Helical" evidence="7">
    <location>
        <begin position="20"/>
        <end position="39"/>
    </location>
</feature>
<dbReference type="CDD" id="cd16015">
    <property type="entry name" value="LTA_synthase"/>
    <property type="match status" value="1"/>
</dbReference>
<dbReference type="Pfam" id="PF00884">
    <property type="entry name" value="Sulfatase"/>
    <property type="match status" value="1"/>
</dbReference>
<name>A0A380NNJ7_9FIRM</name>
<dbReference type="EMBL" id="UHIO01000001">
    <property type="protein sequence ID" value="SUP43896.1"/>
    <property type="molecule type" value="Genomic_DNA"/>
</dbReference>
<dbReference type="InterPro" id="IPR017850">
    <property type="entry name" value="Alkaline_phosphatase_core_sf"/>
</dbReference>
<keyword evidence="4 7" id="KW-0812">Transmembrane</keyword>
<dbReference type="AlphaFoldDB" id="A0A380NNJ7"/>
<keyword evidence="6 7" id="KW-0472">Membrane</keyword>
<evidence type="ECO:0000256" key="5">
    <source>
        <dbReference type="ARBA" id="ARBA00022989"/>
    </source>
</evidence>
<evidence type="ECO:0000256" key="2">
    <source>
        <dbReference type="ARBA" id="ARBA00004936"/>
    </source>
</evidence>
<keyword evidence="3" id="KW-1003">Cell membrane</keyword>
<proteinExistence type="predicted"/>
<evidence type="ECO:0000256" key="6">
    <source>
        <dbReference type="ARBA" id="ARBA00023136"/>
    </source>
</evidence>
<evidence type="ECO:0000256" key="7">
    <source>
        <dbReference type="SAM" id="Phobius"/>
    </source>
</evidence>
<dbReference type="InterPro" id="IPR050448">
    <property type="entry name" value="OpgB/LTA_synthase_biosynth"/>
</dbReference>
<evidence type="ECO:0000256" key="1">
    <source>
        <dbReference type="ARBA" id="ARBA00004651"/>
    </source>
</evidence>
<sequence length="661" mass="74656">MARFNRFTQGVLQDVKTLGWFIVLFSLFRLVFIVIFSNQLHDSVTMTDWVLTMWYGLRISLKTAGLFMALGFFGITVPYTLWAKWPRQFLRGLLAYGGTLVFTLLFFVRIPYFTIFNSGFNRMLINGVNDDWYAILMTAIDTYGLLWRLPVALVVGAILGWCAWRWIDYQCPRTIHWLQALAPTSKKELIGRTAGILLILAMSAVFLRFGGAFTYSSSINWENAGRFSSQVLNEAVLDDGQALYRVYASEKRLAQAVKLDISETKLKEYIANNGGNPQAKHIDEAFTHTVVTPRLKEQPKTVVLVLGESYALWPFLDTFKGPGDYLVSEGKALAQSSHSLFLQGLAHGTGTMPAVNGYVTGLPSTGLYENYERESYKEKYGFGIAATMKRLGYKTVFWYGGFGAWQDVRNFVLAQNFDEFHDVGSFSQKSGNAWGVPDGVLFKEVETYMAQHKGEKIFHFILTTSNHPPYDIDLEVAGFDTTKVMNTGIKELPDDSKRIVELGHIWYADQMMGQFVKRAQTLDPRTLFVITGDHGERFTFAKEVDRRTNSGIPIIFYGAGIDANWLASEKGVATGFGITNTFASSLQIAPTLAELVGRYGDTYESLVPSIFESTIFVFNHELWLDTAGYHEQKDDLSETYRQKIDELRTIAIWRVKRGNAL</sequence>